<reference evidence="1" key="1">
    <citation type="submission" date="2022-06" db="EMBL/GenBank/DDBJ databases">
        <title>Complete genome sequence of Streptomyces nigrescens HEK616.</title>
        <authorList>
            <person name="Asamizu S."/>
            <person name="Onaka H."/>
        </authorList>
    </citation>
    <scope>NUCLEOTIDE SEQUENCE</scope>
    <source>
        <strain evidence="1">HEK616</strain>
    </source>
</reference>
<organism evidence="1 2">
    <name type="scientific">Streptomyces nigrescens</name>
    <dbReference type="NCBI Taxonomy" id="1920"/>
    <lineage>
        <taxon>Bacteria</taxon>
        <taxon>Bacillati</taxon>
        <taxon>Actinomycetota</taxon>
        <taxon>Actinomycetes</taxon>
        <taxon>Kitasatosporales</taxon>
        <taxon>Streptomycetaceae</taxon>
        <taxon>Streptomyces</taxon>
    </lineage>
</organism>
<dbReference type="Gene3D" id="3.40.50.1820">
    <property type="entry name" value="alpha/beta hydrolase"/>
    <property type="match status" value="1"/>
</dbReference>
<protein>
    <recommendedName>
        <fullName evidence="3">Alpha/beta hydrolase</fullName>
    </recommendedName>
</protein>
<dbReference type="SUPFAM" id="SSF53474">
    <property type="entry name" value="alpha/beta-Hydrolases"/>
    <property type="match status" value="1"/>
</dbReference>
<keyword evidence="2" id="KW-1185">Reference proteome</keyword>
<proteinExistence type="predicted"/>
<dbReference type="InterPro" id="IPR029058">
    <property type="entry name" value="AB_hydrolase_fold"/>
</dbReference>
<dbReference type="EMBL" id="AP026073">
    <property type="protein sequence ID" value="BDM67172.1"/>
    <property type="molecule type" value="Genomic_DNA"/>
</dbReference>
<accession>A0ABN6QLT0</accession>
<dbReference type="Proteomes" id="UP001059597">
    <property type="component" value="Chromosome"/>
</dbReference>
<evidence type="ECO:0008006" key="3">
    <source>
        <dbReference type="Google" id="ProtNLM"/>
    </source>
</evidence>
<evidence type="ECO:0000313" key="2">
    <source>
        <dbReference type="Proteomes" id="UP001059597"/>
    </source>
</evidence>
<gene>
    <name evidence="1" type="ORF">HEK616_06590</name>
</gene>
<sequence>MPLVHVHGIDNRTPQDPEHVAVRDALYRQHVLAALGCDQGKTRVWSPWWGGLVAEPAWDWASLDLAGMERLGGAEDASAADAAVLDVAAQAGAAEPDRVLIAAAATSLQWAIDIVCGSLVGTEDELREGATFCGRATAYWAEHSDTGMRGDGPAVFPWLAEVTDDTELLERLSTELETWRPTEKTNIRTCAAGWETFGVASGVPRAARSVLRRLNSSAARAVTRGGAALLRGRPTRRLALLLGDVMGYFAQRDTAENSSIIALMSEAFDEAVGHAQQHGEPLVVVAHSMGGNIVHDLLSHFRPDLHVDLLVTAGTQIGLFEELKLFRASDRLLTGAGGQKVPALPNVSRWLNVVDPADPLAFAAAGVFAGAEDLNFGTGAWWAHGGYVTSPYFHHRLALRAAEGER</sequence>
<dbReference type="RefSeq" id="WP_261951378.1">
    <property type="nucleotide sequence ID" value="NZ_AP026073.1"/>
</dbReference>
<evidence type="ECO:0000313" key="1">
    <source>
        <dbReference type="EMBL" id="BDM67172.1"/>
    </source>
</evidence>
<name>A0ABN6QLT0_STRNI</name>